<keyword evidence="2" id="KW-0812">Transmembrane</keyword>
<name>A0AAV0YKH8_VICFA</name>
<keyword evidence="2" id="KW-1133">Transmembrane helix</keyword>
<dbReference type="Proteomes" id="UP001157006">
    <property type="component" value="Chromosome 1L"/>
</dbReference>
<dbReference type="EMBL" id="OX451736">
    <property type="protein sequence ID" value="CAI8586556.1"/>
    <property type="molecule type" value="Genomic_DNA"/>
</dbReference>
<evidence type="ECO:0000313" key="3">
    <source>
        <dbReference type="EMBL" id="CAI8586556.1"/>
    </source>
</evidence>
<dbReference type="PANTHER" id="PTHR31170">
    <property type="entry name" value="BNAC04G53230D PROTEIN"/>
    <property type="match status" value="1"/>
</dbReference>
<gene>
    <name evidence="3" type="ORF">VFH_I259560</name>
</gene>
<dbReference type="PANTHER" id="PTHR31170:SF18">
    <property type="entry name" value="(WILD MALAYSIAN BANANA) HYPOTHETICAL PROTEIN"/>
    <property type="match status" value="1"/>
</dbReference>
<organism evidence="3 4">
    <name type="scientific">Vicia faba</name>
    <name type="common">Broad bean</name>
    <name type="synonym">Faba vulgaris</name>
    <dbReference type="NCBI Taxonomy" id="3906"/>
    <lineage>
        <taxon>Eukaryota</taxon>
        <taxon>Viridiplantae</taxon>
        <taxon>Streptophyta</taxon>
        <taxon>Embryophyta</taxon>
        <taxon>Tracheophyta</taxon>
        <taxon>Spermatophyta</taxon>
        <taxon>Magnoliopsida</taxon>
        <taxon>eudicotyledons</taxon>
        <taxon>Gunneridae</taxon>
        <taxon>Pentapetalae</taxon>
        <taxon>rosids</taxon>
        <taxon>fabids</taxon>
        <taxon>Fabales</taxon>
        <taxon>Fabaceae</taxon>
        <taxon>Papilionoideae</taxon>
        <taxon>50 kb inversion clade</taxon>
        <taxon>NPAAA clade</taxon>
        <taxon>Hologalegina</taxon>
        <taxon>IRL clade</taxon>
        <taxon>Fabeae</taxon>
        <taxon>Vicia</taxon>
    </lineage>
</organism>
<keyword evidence="2" id="KW-0472">Membrane</keyword>
<dbReference type="AlphaFoldDB" id="A0AAV0YKH8"/>
<evidence type="ECO:0000256" key="2">
    <source>
        <dbReference type="SAM" id="Phobius"/>
    </source>
</evidence>
<keyword evidence="4" id="KW-1185">Reference proteome</keyword>
<proteinExistence type="predicted"/>
<accession>A0AAV0YKH8</accession>
<evidence type="ECO:0000313" key="4">
    <source>
        <dbReference type="Proteomes" id="UP001157006"/>
    </source>
</evidence>
<evidence type="ECO:0000256" key="1">
    <source>
        <dbReference type="SAM" id="MobiDB-lite"/>
    </source>
</evidence>
<sequence length="466" mass="53900">MELEMNWIDEINNEIKSSGPSISDEMEQWKKHSIYKIPSIVTNLNKKAYKPQAISFGPYHYGEEHLKAMEEHKHRALVHFLKRCQKSIELVFQEMEQVVQELRDSYKPLDPIWISDTPKFVQMMILDGCFILEILRNNDCVVDDYAENDPVFGEHGKFYILPYIKRDMLMLENQIPMMVLHTLIQLETRTELEQEDDHELVNEKIVKLLNPSTPLIQSLGKCMHILDVYRKSLIQQGPSHPTRMPKASKRNWLTLEAGEEIIRSAVELHEAGIRFKKSKTWSLKDVSFDRGVLRLPILVVDDTTEYMLLNLIAFERLHVGAGNEITSFIFFMDTIVDNAMDVALLNRNGIIINALGSDKVVSKLFNSLSKDITVDRHGVLDVVRMSMSDYCQKPWKRWRANLIQTYFRNPWAIVSLVAAIFLFALTIVQTVYSVRQFYQSPSPCPSPSQAKSPILPVTPRPHHHLL</sequence>
<dbReference type="InterPro" id="IPR004158">
    <property type="entry name" value="DUF247_pln"/>
</dbReference>
<protein>
    <submittedName>
        <fullName evidence="3">Uncharacterized protein</fullName>
    </submittedName>
</protein>
<reference evidence="3 4" key="1">
    <citation type="submission" date="2023-01" db="EMBL/GenBank/DDBJ databases">
        <authorList>
            <person name="Kreplak J."/>
        </authorList>
    </citation>
    <scope>NUCLEOTIDE SEQUENCE [LARGE SCALE GENOMIC DNA]</scope>
</reference>
<feature type="transmembrane region" description="Helical" evidence="2">
    <location>
        <begin position="411"/>
        <end position="432"/>
    </location>
</feature>
<dbReference type="Pfam" id="PF03140">
    <property type="entry name" value="DUF247"/>
    <property type="match status" value="1"/>
</dbReference>
<feature type="region of interest" description="Disordered" evidence="1">
    <location>
        <begin position="442"/>
        <end position="466"/>
    </location>
</feature>